<proteinExistence type="predicted"/>
<dbReference type="EMBL" id="PKSL01000052">
    <property type="protein sequence ID" value="POW09797.1"/>
    <property type="molecule type" value="Genomic_DNA"/>
</dbReference>
<name>A0A2S4VJU0_9BASI</name>
<comment type="caution">
    <text evidence="2">The sequence shown here is derived from an EMBL/GenBank/DDBJ whole genome shotgun (WGS) entry which is preliminary data.</text>
</comment>
<accession>A0A2S4VJU0</accession>
<feature type="compositionally biased region" description="Basic and acidic residues" evidence="1">
    <location>
        <begin position="450"/>
        <end position="513"/>
    </location>
</feature>
<feature type="region of interest" description="Disordered" evidence="1">
    <location>
        <begin position="447"/>
        <end position="513"/>
    </location>
</feature>
<feature type="compositionally biased region" description="Polar residues" evidence="1">
    <location>
        <begin position="1"/>
        <end position="17"/>
    </location>
</feature>
<reference evidence="2" key="1">
    <citation type="submission" date="2017-12" db="EMBL/GenBank/DDBJ databases">
        <title>Gene loss provides genomic basis for host adaptation in cereal stripe rust fungi.</title>
        <authorList>
            <person name="Xia C."/>
        </authorList>
    </citation>
    <scope>NUCLEOTIDE SEQUENCE [LARGE SCALE GENOMIC DNA]</scope>
    <source>
        <strain evidence="2">93-210</strain>
    </source>
</reference>
<protein>
    <submittedName>
        <fullName evidence="2">Uncharacterized protein</fullName>
    </submittedName>
</protein>
<dbReference type="Proteomes" id="UP000239156">
    <property type="component" value="Unassembled WGS sequence"/>
</dbReference>
<feature type="compositionally biased region" description="Polar residues" evidence="1">
    <location>
        <begin position="113"/>
        <end position="136"/>
    </location>
</feature>
<keyword evidence="3" id="KW-1185">Reference proteome</keyword>
<evidence type="ECO:0000313" key="3">
    <source>
        <dbReference type="Proteomes" id="UP000239156"/>
    </source>
</evidence>
<dbReference type="AlphaFoldDB" id="A0A2S4VJU0"/>
<feature type="region of interest" description="Disordered" evidence="1">
    <location>
        <begin position="351"/>
        <end position="413"/>
    </location>
</feature>
<evidence type="ECO:0000256" key="1">
    <source>
        <dbReference type="SAM" id="MobiDB-lite"/>
    </source>
</evidence>
<feature type="region of interest" description="Disordered" evidence="1">
    <location>
        <begin position="101"/>
        <end position="147"/>
    </location>
</feature>
<organism evidence="2 3">
    <name type="scientific">Puccinia striiformis</name>
    <dbReference type="NCBI Taxonomy" id="27350"/>
    <lineage>
        <taxon>Eukaryota</taxon>
        <taxon>Fungi</taxon>
        <taxon>Dikarya</taxon>
        <taxon>Basidiomycota</taxon>
        <taxon>Pucciniomycotina</taxon>
        <taxon>Pucciniomycetes</taxon>
        <taxon>Pucciniales</taxon>
        <taxon>Pucciniaceae</taxon>
        <taxon>Puccinia</taxon>
    </lineage>
</organism>
<feature type="compositionally biased region" description="Low complexity" evidence="1">
    <location>
        <begin position="53"/>
        <end position="66"/>
    </location>
</feature>
<dbReference type="VEuPathDB" id="FungiDB:PSHT_10907"/>
<sequence length="530" mass="60154">MDLNNPPGSENQMSQDPNGGDAFFDPRQDHLHDNYSYGSNENYTYSYYHPGVNNNDSNNYNNYNHNSHYDHQPNHNYQRPPNADVGTGQTNLERQTNFERQMIPPGPRISPEFSPTLSSSTGASLPTASNVPVDSSATRKRKRTREEIEAADALAAAKRTARNIKAAHKRAETLKKQADRAAQKAARDEAAAATTPRFIWTDEQTVELLRFVQLVKDDFDELEERTPGFLVWTTFFKANTLDREEYPLLVGMANDKILRRYRALMTTWKVVYDKLSHSGSAGLHEVLAQEKLAESAWNMLNEMHQTNPGAHAYGHTELHERLEELVGDLGHQSDSADDEEAVLPTPHLDRHSARAARANNAATPASQVHSSATQATPTNLVGQDTRPPKGVDPPSRRRGRTELVKPDDSTSPTLLMMMQKSQERQEQQRLDERALAKQAVAKQAKLLMEQQDREERAKERADERRAREEDRKEERREAQLLRTQETVRAEAAQERMRAERLADEATRRADKESRRLFQTAMMKLLAGMTK</sequence>
<feature type="compositionally biased region" description="Polar residues" evidence="1">
    <location>
        <begin position="36"/>
        <end position="45"/>
    </location>
</feature>
<feature type="region of interest" description="Disordered" evidence="1">
    <location>
        <begin position="1"/>
        <end position="89"/>
    </location>
</feature>
<gene>
    <name evidence="2" type="ORF">PSTT_06586</name>
</gene>
<feature type="compositionally biased region" description="Polar residues" evidence="1">
    <location>
        <begin position="363"/>
        <end position="382"/>
    </location>
</feature>
<dbReference type="VEuPathDB" id="FungiDB:PSTT_06586"/>
<evidence type="ECO:0000313" key="2">
    <source>
        <dbReference type="EMBL" id="POW09797.1"/>
    </source>
</evidence>
<feature type="region of interest" description="Disordered" evidence="1">
    <location>
        <begin position="170"/>
        <end position="189"/>
    </location>
</feature>
<feature type="compositionally biased region" description="Basic and acidic residues" evidence="1">
    <location>
        <begin position="24"/>
        <end position="33"/>
    </location>
</feature>